<evidence type="ECO:0000256" key="9">
    <source>
        <dbReference type="RuleBase" id="RU003794"/>
    </source>
</evidence>
<dbReference type="InterPro" id="IPR014032">
    <property type="entry name" value="Peptidase_A24A_bac"/>
</dbReference>
<keyword evidence="14" id="KW-1185">Reference proteome</keyword>
<keyword evidence="9" id="KW-0378">Hydrolase</keyword>
<dbReference type="EC" id="2.1.1.-" evidence="9"/>
<dbReference type="Pfam" id="PF01478">
    <property type="entry name" value="Peptidase_A24"/>
    <property type="match status" value="1"/>
</dbReference>
<evidence type="ECO:0000256" key="2">
    <source>
        <dbReference type="ARBA" id="ARBA00005801"/>
    </source>
</evidence>
<keyword evidence="5 9" id="KW-0812">Transmembrane</keyword>
<protein>
    <recommendedName>
        <fullName evidence="9">Prepilin leader peptidase/N-methyltransferase</fullName>
        <ecNumber evidence="9">2.1.1.-</ecNumber>
        <ecNumber evidence="9">3.4.23.43</ecNumber>
    </recommendedName>
</protein>
<evidence type="ECO:0000256" key="10">
    <source>
        <dbReference type="SAM" id="Phobius"/>
    </source>
</evidence>
<evidence type="ECO:0000313" key="14">
    <source>
        <dbReference type="Proteomes" id="UP000199608"/>
    </source>
</evidence>
<evidence type="ECO:0000256" key="8">
    <source>
        <dbReference type="RuleBase" id="RU003793"/>
    </source>
</evidence>
<dbReference type="Pfam" id="PF06750">
    <property type="entry name" value="A24_N_bact"/>
    <property type="match status" value="1"/>
</dbReference>
<feature type="transmembrane region" description="Helical" evidence="10">
    <location>
        <begin position="12"/>
        <end position="35"/>
    </location>
</feature>
<comment type="function">
    <text evidence="9">Plays an essential role in type IV pili and type II pseudopili formation by proteolytically removing the leader sequence from substrate proteins and subsequently monomethylating the alpha-amino group of the newly exposed N-terminal phenylalanine.</text>
</comment>
<evidence type="ECO:0000256" key="5">
    <source>
        <dbReference type="ARBA" id="ARBA00022692"/>
    </source>
</evidence>
<comment type="similarity">
    <text evidence="2 8">Belongs to the peptidase A24 family.</text>
</comment>
<dbReference type="PANTHER" id="PTHR30487:SF0">
    <property type="entry name" value="PREPILIN LEADER PEPTIDASE_N-METHYLTRANSFERASE-RELATED"/>
    <property type="match status" value="1"/>
</dbReference>
<dbReference type="Proteomes" id="UP000199608">
    <property type="component" value="Unassembled WGS sequence"/>
</dbReference>
<dbReference type="Gene3D" id="1.20.120.1220">
    <property type="match status" value="1"/>
</dbReference>
<comment type="subcellular location">
    <subcellularLocation>
        <location evidence="1">Cell inner membrane</location>
        <topology evidence="1">Multi-pass membrane protein</topology>
    </subcellularLocation>
    <subcellularLocation>
        <location evidence="9">Cell membrane</location>
        <topology evidence="9">Multi-pass membrane protein</topology>
    </subcellularLocation>
</comment>
<feature type="transmembrane region" description="Helical" evidence="10">
    <location>
        <begin position="108"/>
        <end position="128"/>
    </location>
</feature>
<feature type="transmembrane region" description="Helical" evidence="10">
    <location>
        <begin position="200"/>
        <end position="226"/>
    </location>
</feature>
<evidence type="ECO:0000256" key="1">
    <source>
        <dbReference type="ARBA" id="ARBA00004429"/>
    </source>
</evidence>
<keyword evidence="3" id="KW-1003">Cell membrane</keyword>
<evidence type="ECO:0000256" key="6">
    <source>
        <dbReference type="ARBA" id="ARBA00022989"/>
    </source>
</evidence>
<evidence type="ECO:0000256" key="4">
    <source>
        <dbReference type="ARBA" id="ARBA00022519"/>
    </source>
</evidence>
<keyword evidence="6 10" id="KW-1133">Transmembrane helix</keyword>
<accession>A0A1H2DP44</accession>
<dbReference type="AlphaFoldDB" id="A0A1H2DP44"/>
<dbReference type="RefSeq" id="WP_092229732.1">
    <property type="nucleotide sequence ID" value="NZ_FNLL01000001.1"/>
</dbReference>
<keyword evidence="9" id="KW-0511">Multifunctional enzyme</keyword>
<feature type="domain" description="Prepilin type IV endopeptidase peptidase" evidence="11">
    <location>
        <begin position="112"/>
        <end position="221"/>
    </location>
</feature>
<reference evidence="14" key="1">
    <citation type="submission" date="2016-10" db="EMBL/GenBank/DDBJ databases">
        <authorList>
            <person name="Varghese N."/>
            <person name="Submissions S."/>
        </authorList>
    </citation>
    <scope>NUCLEOTIDE SEQUENCE [LARGE SCALE GENOMIC DNA]</scope>
    <source>
        <strain evidence="14">DSM 3384</strain>
    </source>
</reference>
<feature type="transmembrane region" description="Helical" evidence="10">
    <location>
        <begin position="157"/>
        <end position="179"/>
    </location>
</feature>
<evidence type="ECO:0000259" key="11">
    <source>
        <dbReference type="Pfam" id="PF01478"/>
    </source>
</evidence>
<feature type="transmembrane region" description="Helical" evidence="10">
    <location>
        <begin position="238"/>
        <end position="262"/>
    </location>
</feature>
<feature type="domain" description="Prepilin peptidase A24 N-terminal" evidence="12">
    <location>
        <begin position="19"/>
        <end position="102"/>
    </location>
</feature>
<keyword evidence="4" id="KW-0997">Cell inner membrane</keyword>
<proteinExistence type="inferred from homology"/>
<feature type="transmembrane region" description="Helical" evidence="10">
    <location>
        <begin position="84"/>
        <end position="102"/>
    </location>
</feature>
<comment type="catalytic activity">
    <reaction evidence="9">
        <text>Typically cleaves a -Gly-|-Phe- bond to release an N-terminal, basic peptide of 5-8 residues from type IV prepilin, and then N-methylates the new N-terminal amino group, the methyl donor being S-adenosyl-L-methionine.</text>
        <dbReference type="EC" id="3.4.23.43"/>
    </reaction>
</comment>
<dbReference type="InterPro" id="IPR000045">
    <property type="entry name" value="Prepilin_IV_endopep_pep"/>
</dbReference>
<dbReference type="PRINTS" id="PR00864">
    <property type="entry name" value="PREPILNPTASE"/>
</dbReference>
<dbReference type="GO" id="GO:0006465">
    <property type="term" value="P:signal peptide processing"/>
    <property type="evidence" value="ECO:0007669"/>
    <property type="project" value="TreeGrafter"/>
</dbReference>
<evidence type="ECO:0000259" key="12">
    <source>
        <dbReference type="Pfam" id="PF06750"/>
    </source>
</evidence>
<organism evidence="13 14">
    <name type="scientific">Desulfobacula phenolica</name>
    <dbReference type="NCBI Taxonomy" id="90732"/>
    <lineage>
        <taxon>Bacteria</taxon>
        <taxon>Pseudomonadati</taxon>
        <taxon>Thermodesulfobacteriota</taxon>
        <taxon>Desulfobacteria</taxon>
        <taxon>Desulfobacterales</taxon>
        <taxon>Desulfobacteraceae</taxon>
        <taxon>Desulfobacula</taxon>
    </lineage>
</organism>
<evidence type="ECO:0000256" key="3">
    <source>
        <dbReference type="ARBA" id="ARBA00022475"/>
    </source>
</evidence>
<dbReference type="InterPro" id="IPR010627">
    <property type="entry name" value="Prepilin_pept_A24_N"/>
</dbReference>
<keyword evidence="9 13" id="KW-0489">Methyltransferase</keyword>
<keyword evidence="9 13" id="KW-0808">Transferase</keyword>
<dbReference type="EC" id="3.4.23.43" evidence="9"/>
<keyword evidence="7 10" id="KW-0472">Membrane</keyword>
<evidence type="ECO:0000313" key="13">
    <source>
        <dbReference type="EMBL" id="SDT84544.1"/>
    </source>
</evidence>
<evidence type="ECO:0000256" key="7">
    <source>
        <dbReference type="ARBA" id="ARBA00023136"/>
    </source>
</evidence>
<gene>
    <name evidence="13" type="ORF">SAMN04487931_101299</name>
</gene>
<name>A0A1H2DP44_9BACT</name>
<dbReference type="GO" id="GO:0032259">
    <property type="term" value="P:methylation"/>
    <property type="evidence" value="ECO:0007669"/>
    <property type="project" value="UniProtKB-KW"/>
</dbReference>
<feature type="transmembrane region" description="Helical" evidence="10">
    <location>
        <begin position="55"/>
        <end position="77"/>
    </location>
</feature>
<dbReference type="InterPro" id="IPR050882">
    <property type="entry name" value="Prepilin_peptidase/N-MTase"/>
</dbReference>
<sequence>MTDYFSYSNLIIPGMIVFIFGTCIGSFLNVCIYRIPANKSIVTPGSFCPNCKNSIPFYCNIPIFSYFFLMGHCKFCLNPISIRYPFIEALTGIFSLLLFLKFGLTPSMAYWFVFISALITISFIDIDYQIIPDSISLTGIPIFASSFYFIPEMTIKTTLLGILAGGGSLYAVALFYYLLKKQEGMGGGDIKLLAMIGAATGIKGVVFTIFTGSLFGTITGIFIMLYTRIADTKLKIPFGPFLSLGAIVYIFFGNQLIHWYLVSFGF</sequence>
<dbReference type="GO" id="GO:0008168">
    <property type="term" value="F:methyltransferase activity"/>
    <property type="evidence" value="ECO:0007669"/>
    <property type="project" value="UniProtKB-KW"/>
</dbReference>
<dbReference type="GO" id="GO:0005886">
    <property type="term" value="C:plasma membrane"/>
    <property type="evidence" value="ECO:0007669"/>
    <property type="project" value="UniProtKB-SubCell"/>
</dbReference>
<keyword evidence="9" id="KW-0645">Protease</keyword>
<dbReference type="EMBL" id="FNLL01000001">
    <property type="protein sequence ID" value="SDT84544.1"/>
    <property type="molecule type" value="Genomic_DNA"/>
</dbReference>
<dbReference type="PANTHER" id="PTHR30487">
    <property type="entry name" value="TYPE 4 PREPILIN-LIKE PROTEINS LEADER PEPTIDE-PROCESSING ENZYME"/>
    <property type="match status" value="1"/>
</dbReference>
<dbReference type="GO" id="GO:0004190">
    <property type="term" value="F:aspartic-type endopeptidase activity"/>
    <property type="evidence" value="ECO:0007669"/>
    <property type="project" value="UniProtKB-EC"/>
</dbReference>